<proteinExistence type="predicted"/>
<evidence type="ECO:0000313" key="1">
    <source>
        <dbReference type="EMBL" id="QOR58722.1"/>
    </source>
</evidence>
<evidence type="ECO:0000313" key="2">
    <source>
        <dbReference type="Proteomes" id="UP000593744"/>
    </source>
</evidence>
<dbReference type="RefSeq" id="YP_010110880.1">
    <property type="nucleotide sequence ID" value="NC_055875.1"/>
</dbReference>
<sequence>MEESLYLAEVKLLTRYCHNCLDNKMKERIMMFLFKKELYDNATKLGLTEDAEMYYKEMLNLLGMRTCNCTINCNTCKNCSNGSCTICK</sequence>
<dbReference type="GO" id="GO:0051301">
    <property type="term" value="P:cell division"/>
    <property type="evidence" value="ECO:0007669"/>
    <property type="project" value="UniProtKB-KW"/>
</dbReference>
<dbReference type="KEGG" id="vg:65129202"/>
<name>A0A7M1RXX1_9CAUD</name>
<keyword evidence="1" id="KW-0131">Cell cycle</keyword>
<reference evidence="1 2" key="1">
    <citation type="submission" date="2020-07" db="EMBL/GenBank/DDBJ databases">
        <title>Taxonomic proposal: Crassvirales, a new order of highly abundant and diverse bacterial viruses.</title>
        <authorList>
            <person name="Shkoporov A.N."/>
            <person name="Stockdale S.R."/>
            <person name="Guerin E."/>
            <person name="Ross R.P."/>
            <person name="Hill C."/>
        </authorList>
    </citation>
    <scope>NUCLEOTIDE SEQUENCE [LARGE SCALE GENOMIC DNA]</scope>
</reference>
<keyword evidence="1" id="KW-0418">Kinase</keyword>
<organism evidence="1 2">
    <name type="scientific">uncultured phage cr10_1</name>
    <dbReference type="NCBI Taxonomy" id="2772066"/>
    <lineage>
        <taxon>Viruses</taxon>
        <taxon>Duplodnaviria</taxon>
        <taxon>Heunggongvirae</taxon>
        <taxon>Uroviricota</taxon>
        <taxon>Caudoviricetes</taxon>
        <taxon>Crassvirales</taxon>
        <taxon>Suoliviridae</taxon>
        <taxon>Boorivirinae</taxon>
        <taxon>Canhaevirus</taxon>
        <taxon>Canhaevirus hiberniae</taxon>
    </lineage>
</organism>
<keyword evidence="1" id="KW-0132">Cell division</keyword>
<dbReference type="GeneID" id="65129202"/>
<dbReference type="EMBL" id="MT774382">
    <property type="protein sequence ID" value="QOR58722.1"/>
    <property type="molecule type" value="Genomic_DNA"/>
</dbReference>
<keyword evidence="2" id="KW-1185">Reference proteome</keyword>
<dbReference type="Proteomes" id="UP000593744">
    <property type="component" value="Segment"/>
</dbReference>
<protein>
    <submittedName>
        <fullName evidence="1">Putative cell division kinase</fullName>
    </submittedName>
</protein>
<dbReference type="GO" id="GO:0016301">
    <property type="term" value="F:kinase activity"/>
    <property type="evidence" value="ECO:0007669"/>
    <property type="project" value="UniProtKB-KW"/>
</dbReference>
<accession>A0A7M1RXX1</accession>
<keyword evidence="1" id="KW-0808">Transferase</keyword>